<dbReference type="EMBL" id="CP022432">
    <property type="protein sequence ID" value="AVN65722.1"/>
    <property type="molecule type" value="Genomic_DNA"/>
</dbReference>
<dbReference type="PANTHER" id="PTHR30481:SF3">
    <property type="entry name" value="DNA ADENINE METHYLASE"/>
    <property type="match status" value="1"/>
</dbReference>
<keyword evidence="3 8" id="KW-0489">Methyltransferase</keyword>
<comment type="similarity">
    <text evidence="1 8">Belongs to the N(4)/N(6)-methyltransferase family.</text>
</comment>
<organism evidence="9 10">
    <name type="scientific">Mesoplasma florum</name>
    <name type="common">Acholeplasma florum</name>
    <dbReference type="NCBI Taxonomy" id="2151"/>
    <lineage>
        <taxon>Bacteria</taxon>
        <taxon>Bacillati</taxon>
        <taxon>Mycoplasmatota</taxon>
        <taxon>Mollicutes</taxon>
        <taxon>Entomoplasmatales</taxon>
        <taxon>Entomoplasmataceae</taxon>
        <taxon>Mesoplasma</taxon>
    </lineage>
</organism>
<name>A0AAD2JDI9_MESFO</name>
<evidence type="ECO:0000256" key="3">
    <source>
        <dbReference type="ARBA" id="ARBA00022603"/>
    </source>
</evidence>
<dbReference type="InterPro" id="IPR002052">
    <property type="entry name" value="DNA_methylase_N6_adenine_CS"/>
</dbReference>
<evidence type="ECO:0000256" key="5">
    <source>
        <dbReference type="ARBA" id="ARBA00022691"/>
    </source>
</evidence>
<dbReference type="GO" id="GO:0032259">
    <property type="term" value="P:methylation"/>
    <property type="evidence" value="ECO:0007669"/>
    <property type="project" value="UniProtKB-KW"/>
</dbReference>
<evidence type="ECO:0000256" key="6">
    <source>
        <dbReference type="ARBA" id="ARBA00047942"/>
    </source>
</evidence>
<accession>A0AAD2JDI9</accession>
<dbReference type="GO" id="GO:0006298">
    <property type="term" value="P:mismatch repair"/>
    <property type="evidence" value="ECO:0007669"/>
    <property type="project" value="TreeGrafter"/>
</dbReference>
<dbReference type="SUPFAM" id="SSF53335">
    <property type="entry name" value="S-adenosyl-L-methionine-dependent methyltransferases"/>
    <property type="match status" value="1"/>
</dbReference>
<dbReference type="EC" id="2.1.1.72" evidence="2 8"/>
<dbReference type="Gene3D" id="1.10.1020.10">
    <property type="entry name" value="Adenine-specific Methyltransferase, Domain 2"/>
    <property type="match status" value="1"/>
</dbReference>
<keyword evidence="5 8" id="KW-0949">S-adenosyl-L-methionine</keyword>
<feature type="binding site" evidence="7">
    <location>
        <position position="52"/>
    </location>
    <ligand>
        <name>S-adenosyl-L-methionine</name>
        <dbReference type="ChEBI" id="CHEBI:59789"/>
    </ligand>
</feature>
<dbReference type="PRINTS" id="PR00505">
    <property type="entry name" value="D12N6MTFRASE"/>
</dbReference>
<feature type="binding site" evidence="7">
    <location>
        <position position="7"/>
    </location>
    <ligand>
        <name>S-adenosyl-L-methionine</name>
        <dbReference type="ChEBI" id="CHEBI:59789"/>
    </ligand>
</feature>
<dbReference type="InterPro" id="IPR012263">
    <property type="entry name" value="M_m6A_EcoRV"/>
</dbReference>
<dbReference type="GO" id="GO:0009307">
    <property type="term" value="P:DNA restriction-modification system"/>
    <property type="evidence" value="ECO:0007669"/>
    <property type="project" value="InterPro"/>
</dbReference>
<dbReference type="NCBIfam" id="TIGR00571">
    <property type="entry name" value="dam"/>
    <property type="match status" value="1"/>
</dbReference>
<protein>
    <recommendedName>
        <fullName evidence="2 8">Site-specific DNA-methyltransferase (adenine-specific)</fullName>
        <ecNumber evidence="2 8">2.1.1.72</ecNumber>
    </recommendedName>
</protein>
<evidence type="ECO:0000256" key="8">
    <source>
        <dbReference type="RuleBase" id="RU361257"/>
    </source>
</evidence>
<feature type="binding site" evidence="7">
    <location>
        <position position="187"/>
    </location>
    <ligand>
        <name>S-adenosyl-L-methionine</name>
        <dbReference type="ChEBI" id="CHEBI:59789"/>
    </ligand>
</feature>
<proteinExistence type="inferred from homology"/>
<dbReference type="AlphaFoldDB" id="A0AAD2JDI9"/>
<dbReference type="PIRSF" id="PIRSF000398">
    <property type="entry name" value="M_m6A_EcoRV"/>
    <property type="match status" value="1"/>
</dbReference>
<evidence type="ECO:0000256" key="2">
    <source>
        <dbReference type="ARBA" id="ARBA00011900"/>
    </source>
</evidence>
<dbReference type="RefSeq" id="WP_023025681.1">
    <property type="nucleotide sequence ID" value="NZ_CP022432.1"/>
</dbReference>
<dbReference type="InterPro" id="IPR012327">
    <property type="entry name" value="MeTrfase_D12"/>
</dbReference>
<evidence type="ECO:0000313" key="10">
    <source>
        <dbReference type="Proteomes" id="UP000237990"/>
    </source>
</evidence>
<dbReference type="REBASE" id="243312">
    <property type="entry name" value="M.MflW12ORF3170P"/>
</dbReference>
<dbReference type="PROSITE" id="PS00092">
    <property type="entry name" value="N6_MTASE"/>
    <property type="match status" value="1"/>
</dbReference>
<evidence type="ECO:0000313" key="9">
    <source>
        <dbReference type="EMBL" id="AVN65722.1"/>
    </source>
</evidence>
<evidence type="ECO:0000256" key="4">
    <source>
        <dbReference type="ARBA" id="ARBA00022679"/>
    </source>
</evidence>
<reference evidence="9 10" key="1">
    <citation type="submission" date="2017-07" db="EMBL/GenBank/DDBJ databases">
        <title>Comparative genomic analysis of Mesoplasma florum.</title>
        <authorList>
            <person name="Baby V."/>
            <person name="Lachance J.-C."/>
            <person name="Gagnon J."/>
            <person name="Lucier J.-F."/>
            <person name="Matteau D."/>
            <person name="Knight T.F."/>
            <person name="Rodrigue S."/>
        </authorList>
    </citation>
    <scope>NUCLEOTIDE SEQUENCE [LARGE SCALE GENOMIC DNA]</scope>
    <source>
        <strain evidence="9 10">W12</strain>
    </source>
</reference>
<dbReference type="Pfam" id="PF02086">
    <property type="entry name" value="MethyltransfD12"/>
    <property type="match status" value="1"/>
</dbReference>
<dbReference type="PANTHER" id="PTHR30481">
    <property type="entry name" value="DNA ADENINE METHYLASE"/>
    <property type="match status" value="1"/>
</dbReference>
<gene>
    <name evidence="9" type="ORF">MflW12_3170</name>
</gene>
<dbReference type="GO" id="GO:0043565">
    <property type="term" value="F:sequence-specific DNA binding"/>
    <property type="evidence" value="ECO:0007669"/>
    <property type="project" value="TreeGrafter"/>
</dbReference>
<evidence type="ECO:0000256" key="1">
    <source>
        <dbReference type="ARBA" id="ARBA00006594"/>
    </source>
</evidence>
<dbReference type="InterPro" id="IPR029063">
    <property type="entry name" value="SAM-dependent_MTases_sf"/>
</dbReference>
<sequence length="274" mass="32324">MKPILKWVGGKTQLLTEINKRKPKKFKNYFEPFVGGGAVFLNQAIKNTTISDLNKELINMYQTIKRTPIKLINQLDEFIIKYNENPEGFYLQLRNLDRDPNFIKNNSKVFRAARTIFLNKTCFNGIYRVNSQGFFNVPWNKKETAPSVYDKKNIKEISKYLKTVKIKNTSYENILKYIQKGDFIYIDPPYDKIKNDTFIEYNKNEFGKKEQIKLSEFAREINKKQAYFMISNHNTEFINEIYSDFKIEVVYAKRSVNSKGSGRGEIEELLITNY</sequence>
<dbReference type="GO" id="GO:0009007">
    <property type="term" value="F:site-specific DNA-methyltransferase (adenine-specific) activity"/>
    <property type="evidence" value="ECO:0007669"/>
    <property type="project" value="UniProtKB-UniRule"/>
</dbReference>
<dbReference type="InterPro" id="IPR023095">
    <property type="entry name" value="Ade_MeTrfase_dom_2"/>
</dbReference>
<dbReference type="GO" id="GO:1904047">
    <property type="term" value="F:S-adenosyl-L-methionine binding"/>
    <property type="evidence" value="ECO:0007669"/>
    <property type="project" value="TreeGrafter"/>
</dbReference>
<comment type="catalytic activity">
    <reaction evidence="6 8">
        <text>a 2'-deoxyadenosine in DNA + S-adenosyl-L-methionine = an N(6)-methyl-2'-deoxyadenosine in DNA + S-adenosyl-L-homocysteine + H(+)</text>
        <dbReference type="Rhea" id="RHEA:15197"/>
        <dbReference type="Rhea" id="RHEA-COMP:12418"/>
        <dbReference type="Rhea" id="RHEA-COMP:12419"/>
        <dbReference type="ChEBI" id="CHEBI:15378"/>
        <dbReference type="ChEBI" id="CHEBI:57856"/>
        <dbReference type="ChEBI" id="CHEBI:59789"/>
        <dbReference type="ChEBI" id="CHEBI:90615"/>
        <dbReference type="ChEBI" id="CHEBI:90616"/>
        <dbReference type="EC" id="2.1.1.72"/>
    </reaction>
</comment>
<keyword evidence="4 8" id="KW-0808">Transferase</keyword>
<dbReference type="Proteomes" id="UP000237990">
    <property type="component" value="Chromosome"/>
</dbReference>
<evidence type="ECO:0000256" key="7">
    <source>
        <dbReference type="PIRSR" id="PIRSR000398-1"/>
    </source>
</evidence>
<dbReference type="Gene3D" id="3.40.50.150">
    <property type="entry name" value="Vaccinia Virus protein VP39"/>
    <property type="match status" value="1"/>
</dbReference>
<feature type="binding site" evidence="7">
    <location>
        <position position="11"/>
    </location>
    <ligand>
        <name>S-adenosyl-L-methionine</name>
        <dbReference type="ChEBI" id="CHEBI:59789"/>
    </ligand>
</feature>